<keyword evidence="2" id="KW-0472">Membrane</keyword>
<dbReference type="WBParaSite" id="nRc.2.0.1.t29593-RA">
    <property type="protein sequence ID" value="nRc.2.0.1.t29593-RA"/>
    <property type="gene ID" value="nRc.2.0.1.g29593"/>
</dbReference>
<name>A0A915JU16_ROMCU</name>
<accession>A0A915JU16</accession>
<proteinExistence type="predicted"/>
<evidence type="ECO:0000313" key="3">
    <source>
        <dbReference type="Proteomes" id="UP000887565"/>
    </source>
</evidence>
<feature type="coiled-coil region" evidence="1">
    <location>
        <begin position="134"/>
        <end position="161"/>
    </location>
</feature>
<reference evidence="4" key="1">
    <citation type="submission" date="2022-11" db="UniProtKB">
        <authorList>
            <consortium name="WormBaseParasite"/>
        </authorList>
    </citation>
    <scope>IDENTIFICATION</scope>
</reference>
<evidence type="ECO:0000313" key="4">
    <source>
        <dbReference type="WBParaSite" id="nRc.2.0.1.t29593-RA"/>
    </source>
</evidence>
<dbReference type="AlphaFoldDB" id="A0A915JU16"/>
<feature type="transmembrane region" description="Helical" evidence="2">
    <location>
        <begin position="6"/>
        <end position="28"/>
    </location>
</feature>
<feature type="transmembrane region" description="Helical" evidence="2">
    <location>
        <begin position="79"/>
        <end position="102"/>
    </location>
</feature>
<keyword evidence="1" id="KW-0175">Coiled coil</keyword>
<sequence>MYSINFASTIIVCIAFYNLMSSDAAVVAKVKSSAAKKSTVATKMVASLIITTMTTSTTTEDPFEVKSLEGSPKSTTKTATIALYICMSLVIMAIIGITFYIIMRRRAQTTAAGAISQDMTDLTGGNTRSREVNQIEETNRLKNLRKQKKSIEEIMMTQTLQKAKRPSSA</sequence>
<keyword evidence="2" id="KW-0812">Transmembrane</keyword>
<organism evidence="3 4">
    <name type="scientific">Romanomermis culicivorax</name>
    <name type="common">Nematode worm</name>
    <dbReference type="NCBI Taxonomy" id="13658"/>
    <lineage>
        <taxon>Eukaryota</taxon>
        <taxon>Metazoa</taxon>
        <taxon>Ecdysozoa</taxon>
        <taxon>Nematoda</taxon>
        <taxon>Enoplea</taxon>
        <taxon>Dorylaimia</taxon>
        <taxon>Mermithida</taxon>
        <taxon>Mermithoidea</taxon>
        <taxon>Mermithidae</taxon>
        <taxon>Romanomermis</taxon>
    </lineage>
</organism>
<evidence type="ECO:0000256" key="2">
    <source>
        <dbReference type="SAM" id="Phobius"/>
    </source>
</evidence>
<evidence type="ECO:0000256" key="1">
    <source>
        <dbReference type="SAM" id="Coils"/>
    </source>
</evidence>
<keyword evidence="2" id="KW-1133">Transmembrane helix</keyword>
<dbReference type="Proteomes" id="UP000887565">
    <property type="component" value="Unplaced"/>
</dbReference>
<protein>
    <submittedName>
        <fullName evidence="4">Uncharacterized protein</fullName>
    </submittedName>
</protein>
<keyword evidence="3" id="KW-1185">Reference proteome</keyword>